<protein>
    <submittedName>
        <fullName evidence="1">Biotin carboxylase</fullName>
        <ecNumber evidence="1">6.3.4.14</ecNumber>
    </submittedName>
</protein>
<evidence type="ECO:0000313" key="1">
    <source>
        <dbReference type="EMBL" id="SUL35740.1"/>
    </source>
</evidence>
<dbReference type="Proteomes" id="UP000254116">
    <property type="component" value="Unassembled WGS sequence"/>
</dbReference>
<dbReference type="AlphaFoldDB" id="A0A380EKF4"/>
<dbReference type="GO" id="GO:0004075">
    <property type="term" value="F:biotin carboxylase activity"/>
    <property type="evidence" value="ECO:0007669"/>
    <property type="project" value="UniProtKB-EC"/>
</dbReference>
<dbReference type="Gene3D" id="3.30.470.20">
    <property type="entry name" value="ATP-grasp fold, B domain"/>
    <property type="match status" value="1"/>
</dbReference>
<evidence type="ECO:0000313" key="2">
    <source>
        <dbReference type="Proteomes" id="UP000254116"/>
    </source>
</evidence>
<dbReference type="EC" id="6.3.4.14" evidence="1"/>
<dbReference type="EMBL" id="UHBY01000003">
    <property type="protein sequence ID" value="SUL35740.1"/>
    <property type="molecule type" value="Genomic_DNA"/>
</dbReference>
<gene>
    <name evidence="1" type="ORF">NCTC10702_02420</name>
</gene>
<accession>A0A380EKF4</accession>
<keyword evidence="1" id="KW-0436">Ligase</keyword>
<reference evidence="1 2" key="1">
    <citation type="submission" date="2018-06" db="EMBL/GenBank/DDBJ databases">
        <authorList>
            <consortium name="Pathogen Informatics"/>
            <person name="Doyle S."/>
        </authorList>
    </citation>
    <scope>NUCLEOTIDE SEQUENCE [LARGE SCALE GENOMIC DNA]</scope>
    <source>
        <strain evidence="1 2">NCTC10702</strain>
    </source>
</reference>
<organism evidence="1 2">
    <name type="scientific">Staphylococcus aureus</name>
    <dbReference type="NCBI Taxonomy" id="1280"/>
    <lineage>
        <taxon>Bacteria</taxon>
        <taxon>Bacillati</taxon>
        <taxon>Bacillota</taxon>
        <taxon>Bacilli</taxon>
        <taxon>Bacillales</taxon>
        <taxon>Staphylococcaceae</taxon>
        <taxon>Staphylococcus</taxon>
    </lineage>
</organism>
<name>A0A380EKF4_STAAU</name>
<proteinExistence type="predicted"/>
<sequence length="51" mass="5835">MVTGIDLVKLQLQVAMGDVLPYKQEDIKLTDTQLNLELMLKSLQELYAITR</sequence>